<comment type="caution">
    <text evidence="8">The sequence shown here is derived from an EMBL/GenBank/DDBJ whole genome shotgun (WGS) entry which is preliminary data.</text>
</comment>
<feature type="region of interest" description="Disordered" evidence="7">
    <location>
        <begin position="225"/>
        <end position="293"/>
    </location>
</feature>
<dbReference type="GeneID" id="94846151"/>
<name>A0A1J4JCI2_9EUKA</name>
<dbReference type="GO" id="GO:0005634">
    <property type="term" value="C:nucleus"/>
    <property type="evidence" value="ECO:0007669"/>
    <property type="project" value="TreeGrafter"/>
</dbReference>
<evidence type="ECO:0000256" key="4">
    <source>
        <dbReference type="ARBA" id="ARBA00022741"/>
    </source>
</evidence>
<feature type="compositionally biased region" description="Basic and acidic residues" evidence="7">
    <location>
        <begin position="249"/>
        <end position="268"/>
    </location>
</feature>
<evidence type="ECO:0000256" key="3">
    <source>
        <dbReference type="ARBA" id="ARBA00022679"/>
    </source>
</evidence>
<organism evidence="8 9">
    <name type="scientific">Tritrichomonas foetus</name>
    <dbReference type="NCBI Taxonomy" id="1144522"/>
    <lineage>
        <taxon>Eukaryota</taxon>
        <taxon>Metamonada</taxon>
        <taxon>Parabasalia</taxon>
        <taxon>Tritrichomonadida</taxon>
        <taxon>Tritrichomonadidae</taxon>
        <taxon>Tritrichomonas</taxon>
    </lineage>
</organism>
<dbReference type="SUPFAM" id="SSF56112">
    <property type="entry name" value="Protein kinase-like (PK-like)"/>
    <property type="match status" value="1"/>
</dbReference>
<sequence length="293" mass="34593">MLKKKFMKNLGSEYSPLKKKTNFPQNIESPFSEKKSPLINHRRNSSLVNNRSMNSNKKNRYNQMSLSRFESEFTIVKTIFENCNASVYQAVHHIDGCVYAVKKICEPLDESDPELAIAEARMMPRKKHPNLVRYNTSWVEKKIKGSPENALKYQPKKNLKALKDESNMSITKKYEMNSFEVRKNNNNNSQRNDFVDRSMIQKKNNNFNPGRVARVCQKKKISEVHTHIQTNNKKNEIHRSCRNRCHNKKNNENNHRNYNNIDKKKISNESENEYDEDNKKKIDDDENNNYDNN</sequence>
<keyword evidence="4" id="KW-0547">Nucleotide-binding</keyword>
<evidence type="ECO:0000256" key="7">
    <source>
        <dbReference type="SAM" id="MobiDB-lite"/>
    </source>
</evidence>
<protein>
    <recommendedName>
        <fullName evidence="1">non-specific serine/threonine protein kinase</fullName>
        <ecNumber evidence="1">2.7.11.1</ecNumber>
    </recommendedName>
</protein>
<dbReference type="PANTHER" id="PTHR11042:SF160">
    <property type="entry name" value="EUKARYOTIC TRANSLATION INITIATION FACTOR 2-ALPHA KINASE 1"/>
    <property type="match status" value="1"/>
</dbReference>
<reference evidence="8" key="1">
    <citation type="submission" date="2016-10" db="EMBL/GenBank/DDBJ databases">
        <authorList>
            <person name="Benchimol M."/>
            <person name="Almeida L.G."/>
            <person name="Vasconcelos A.T."/>
            <person name="Perreira-Neves A."/>
            <person name="Rosa I.A."/>
            <person name="Tasca T."/>
            <person name="Bogo M.R."/>
            <person name="de Souza W."/>
        </authorList>
    </citation>
    <scope>NUCLEOTIDE SEQUENCE [LARGE SCALE GENOMIC DNA]</scope>
    <source>
        <strain evidence="8">K</strain>
    </source>
</reference>
<keyword evidence="6" id="KW-0067">ATP-binding</keyword>
<dbReference type="GO" id="GO:0005737">
    <property type="term" value="C:cytoplasm"/>
    <property type="evidence" value="ECO:0007669"/>
    <property type="project" value="TreeGrafter"/>
</dbReference>
<dbReference type="Proteomes" id="UP000179807">
    <property type="component" value="Unassembled WGS sequence"/>
</dbReference>
<dbReference type="AlphaFoldDB" id="A0A1J4JCI2"/>
<gene>
    <name evidence="8" type="ORF">TRFO_37483</name>
</gene>
<evidence type="ECO:0000313" key="8">
    <source>
        <dbReference type="EMBL" id="OHS96377.1"/>
    </source>
</evidence>
<evidence type="ECO:0000313" key="9">
    <source>
        <dbReference type="Proteomes" id="UP000179807"/>
    </source>
</evidence>
<dbReference type="RefSeq" id="XP_068349514.1">
    <property type="nucleotide sequence ID" value="XM_068511447.1"/>
</dbReference>
<dbReference type="OrthoDB" id="1405469at2759"/>
<dbReference type="EC" id="2.7.11.1" evidence="1"/>
<evidence type="ECO:0000256" key="1">
    <source>
        <dbReference type="ARBA" id="ARBA00012513"/>
    </source>
</evidence>
<dbReference type="VEuPathDB" id="TrichDB:TRFO_37483"/>
<evidence type="ECO:0000256" key="2">
    <source>
        <dbReference type="ARBA" id="ARBA00022527"/>
    </source>
</evidence>
<keyword evidence="9" id="KW-1185">Reference proteome</keyword>
<keyword evidence="5" id="KW-0418">Kinase</keyword>
<accession>A0A1J4JCI2</accession>
<dbReference type="EMBL" id="MLAK01001181">
    <property type="protein sequence ID" value="OHS96377.1"/>
    <property type="molecule type" value="Genomic_DNA"/>
</dbReference>
<dbReference type="InterPro" id="IPR011009">
    <property type="entry name" value="Kinase-like_dom_sf"/>
</dbReference>
<keyword evidence="3" id="KW-0808">Transferase</keyword>
<evidence type="ECO:0000256" key="5">
    <source>
        <dbReference type="ARBA" id="ARBA00022777"/>
    </source>
</evidence>
<proteinExistence type="predicted"/>
<keyword evidence="2" id="KW-0723">Serine/threonine-protein kinase</keyword>
<dbReference type="GO" id="GO:0005524">
    <property type="term" value="F:ATP binding"/>
    <property type="evidence" value="ECO:0007669"/>
    <property type="project" value="UniProtKB-KW"/>
</dbReference>
<dbReference type="GO" id="GO:0004694">
    <property type="term" value="F:eukaryotic translation initiation factor 2alpha kinase activity"/>
    <property type="evidence" value="ECO:0007669"/>
    <property type="project" value="TreeGrafter"/>
</dbReference>
<feature type="compositionally biased region" description="Acidic residues" evidence="7">
    <location>
        <begin position="284"/>
        <end position="293"/>
    </location>
</feature>
<dbReference type="InterPro" id="IPR050339">
    <property type="entry name" value="CC_SR_Kinase"/>
</dbReference>
<dbReference type="Gene3D" id="3.30.200.20">
    <property type="entry name" value="Phosphorylase Kinase, domain 1"/>
    <property type="match status" value="1"/>
</dbReference>
<dbReference type="PANTHER" id="PTHR11042">
    <property type="entry name" value="EUKARYOTIC TRANSLATION INITIATION FACTOR 2-ALPHA KINASE EIF2-ALPHA KINASE -RELATED"/>
    <property type="match status" value="1"/>
</dbReference>
<evidence type="ECO:0000256" key="6">
    <source>
        <dbReference type="ARBA" id="ARBA00022840"/>
    </source>
</evidence>